<comment type="caution">
    <text evidence="2">The sequence shown here is derived from an EMBL/GenBank/DDBJ whole genome shotgun (WGS) entry which is preliminary data.</text>
</comment>
<dbReference type="STRING" id="999422.HMPREF9944_01097"/>
<keyword evidence="1" id="KW-0812">Transmembrane</keyword>
<gene>
    <name evidence="2" type="ORF">HMPREF9944_01097</name>
</gene>
<proteinExistence type="predicted"/>
<feature type="transmembrane region" description="Helical" evidence="1">
    <location>
        <begin position="27"/>
        <end position="44"/>
    </location>
</feature>
<accession>H1HLQ3</accession>
<evidence type="ECO:0000313" key="2">
    <source>
        <dbReference type="EMBL" id="EHO71651.1"/>
    </source>
</evidence>
<feature type="transmembrane region" description="Helical" evidence="1">
    <location>
        <begin position="239"/>
        <end position="257"/>
    </location>
</feature>
<name>H1HLQ3_9BACT</name>
<dbReference type="OrthoDB" id="1077176at2"/>
<keyword evidence="1" id="KW-0472">Membrane</keyword>
<dbReference type="EMBL" id="AGEK01000020">
    <property type="protein sequence ID" value="EHO71651.1"/>
    <property type="molecule type" value="Genomic_DNA"/>
</dbReference>
<keyword evidence="1" id="KW-1133">Transmembrane helix</keyword>
<dbReference type="PATRIC" id="fig|999422.3.peg.1130"/>
<dbReference type="HOGENOM" id="CLU_1018850_0_0_10"/>
<sequence>MNMFNRKRFAHYVKWDICNQRSKETQVFGILLLSFTLIMLMLFIDTSSVTEGMHLTAFLMSAIIFVFATFAACQSPFGNKANSTKRGRISQLMVPASTPEKFVSTYVVRPILFAAIGIIAFCLADIIQQLWAKMIGIAPQSHLSYAINRVREIVYQAGTVAQFYDKARLYAAMRGGNVADMYVFNPVIFIYSAISCLSCYACFTFFGIVFRRFAFFISLLCLGLIMVSDLYIIKHISYHLVPLTNLVCVVTLYYYAYQNYRKLQIIHGKFMNI</sequence>
<feature type="transmembrane region" description="Helical" evidence="1">
    <location>
        <begin position="111"/>
        <end position="131"/>
    </location>
</feature>
<feature type="transmembrane region" description="Helical" evidence="1">
    <location>
        <begin position="213"/>
        <end position="233"/>
    </location>
</feature>
<reference evidence="2 3" key="1">
    <citation type="submission" date="2011-12" db="EMBL/GenBank/DDBJ databases">
        <title>The Genome Sequence of Prevotella maculosa OT 289.</title>
        <authorList>
            <consortium name="The Broad Institute Genome Sequencing Platform"/>
            <person name="Earl A."/>
            <person name="Ward D."/>
            <person name="Feldgarden M."/>
            <person name="Gevers D."/>
            <person name="Izard J."/>
            <person name="Blanton J.M."/>
            <person name="Mathney J."/>
            <person name="Tanner A.C."/>
            <person name="Dewhirst F.E."/>
            <person name="Young S.K."/>
            <person name="Zeng Q."/>
            <person name="Gargeya S."/>
            <person name="Fitzgerald M."/>
            <person name="Haas B."/>
            <person name="Abouelleil A."/>
            <person name="Alvarado L."/>
            <person name="Arachchi H.M."/>
            <person name="Berlin A."/>
            <person name="Chapman S.B."/>
            <person name="Gearin G."/>
            <person name="Goldberg J."/>
            <person name="Griggs A."/>
            <person name="Gujja S."/>
            <person name="Hansen M."/>
            <person name="Heiman D."/>
            <person name="Howarth C."/>
            <person name="Larimer J."/>
            <person name="Lui A."/>
            <person name="MacDonald P.J.P."/>
            <person name="McCowen C."/>
            <person name="Montmayeur A."/>
            <person name="Murphy C."/>
            <person name="Neiman D."/>
            <person name="Pearson M."/>
            <person name="Priest M."/>
            <person name="Roberts A."/>
            <person name="Saif S."/>
            <person name="Shea T."/>
            <person name="Sisk P."/>
            <person name="Stolte C."/>
            <person name="Sykes S."/>
            <person name="Wortman J."/>
            <person name="Nusbaum C."/>
            <person name="Birren B."/>
        </authorList>
    </citation>
    <scope>NUCLEOTIDE SEQUENCE [LARGE SCALE GENOMIC DNA]</scope>
    <source>
        <strain evidence="2 3">OT 289</strain>
    </source>
</reference>
<dbReference type="AlphaFoldDB" id="H1HLQ3"/>
<evidence type="ECO:0000256" key="1">
    <source>
        <dbReference type="SAM" id="Phobius"/>
    </source>
</evidence>
<evidence type="ECO:0000313" key="3">
    <source>
        <dbReference type="Proteomes" id="UP000003167"/>
    </source>
</evidence>
<keyword evidence="3" id="KW-1185">Reference proteome</keyword>
<protein>
    <submittedName>
        <fullName evidence="2">Uncharacterized protein</fullName>
    </submittedName>
</protein>
<dbReference type="Proteomes" id="UP000003167">
    <property type="component" value="Unassembled WGS sequence"/>
</dbReference>
<feature type="transmembrane region" description="Helical" evidence="1">
    <location>
        <begin position="183"/>
        <end position="206"/>
    </location>
</feature>
<organism evidence="2 3">
    <name type="scientific">Segatella maculosa OT 289</name>
    <dbReference type="NCBI Taxonomy" id="999422"/>
    <lineage>
        <taxon>Bacteria</taxon>
        <taxon>Pseudomonadati</taxon>
        <taxon>Bacteroidota</taxon>
        <taxon>Bacteroidia</taxon>
        <taxon>Bacteroidales</taxon>
        <taxon>Prevotellaceae</taxon>
        <taxon>Segatella</taxon>
    </lineage>
</organism>
<feature type="transmembrane region" description="Helical" evidence="1">
    <location>
        <begin position="56"/>
        <end position="78"/>
    </location>
</feature>